<keyword evidence="1" id="KW-0175">Coiled coil</keyword>
<reference evidence="3 4" key="1">
    <citation type="submission" date="2024-12" db="EMBL/GenBank/DDBJ databases">
        <authorList>
            <person name="Lee Y."/>
        </authorList>
    </citation>
    <scope>NUCLEOTIDE SEQUENCE [LARGE SCALE GENOMIC DNA]</scope>
    <source>
        <strain evidence="3 4">03SUJ4</strain>
    </source>
</reference>
<feature type="region of interest" description="Disordered" evidence="2">
    <location>
        <begin position="140"/>
        <end position="170"/>
    </location>
</feature>
<comment type="caution">
    <text evidence="3">The sequence shown here is derived from an EMBL/GenBank/DDBJ whole genome shotgun (WGS) entry which is preliminary data.</text>
</comment>
<evidence type="ECO:0008006" key="5">
    <source>
        <dbReference type="Google" id="ProtNLM"/>
    </source>
</evidence>
<protein>
    <recommendedName>
        <fullName evidence="5">FlgN protein</fullName>
    </recommendedName>
</protein>
<evidence type="ECO:0000313" key="4">
    <source>
        <dbReference type="Proteomes" id="UP001634747"/>
    </source>
</evidence>
<name>A0ABW9KJE2_9BACT</name>
<evidence type="ECO:0000256" key="2">
    <source>
        <dbReference type="SAM" id="MobiDB-lite"/>
    </source>
</evidence>
<gene>
    <name evidence="3" type="ORF">ACK2TP_08850</name>
</gene>
<proteinExistence type="predicted"/>
<dbReference type="RefSeq" id="WP_263412624.1">
    <property type="nucleotide sequence ID" value="NZ_BAABBH010000001.1"/>
</dbReference>
<accession>A0ABW9KJE2</accession>
<evidence type="ECO:0000256" key="1">
    <source>
        <dbReference type="SAM" id="Coils"/>
    </source>
</evidence>
<sequence>MAQAQRGRADLSEAEVEQLRDAAMDPAGRVLVFQKLIDARMERIQRVLTDVRAQGRAKDIHQNMDEVSGIVNELEDNLDEYASAHRDLRKSLPKLLSATERWQSILRQPPENEQYKLARTLALEAVADVKEDAAKLLPEQTQYFKEHPPSKAPEPDQYEVEKETPHRRDH</sequence>
<dbReference type="EMBL" id="JBJYXY010000001">
    <property type="protein sequence ID" value="MFN2975869.1"/>
    <property type="molecule type" value="Genomic_DNA"/>
</dbReference>
<feature type="compositionally biased region" description="Basic and acidic residues" evidence="2">
    <location>
        <begin position="159"/>
        <end position="170"/>
    </location>
</feature>
<dbReference type="Proteomes" id="UP001634747">
    <property type="component" value="Unassembled WGS sequence"/>
</dbReference>
<evidence type="ECO:0000313" key="3">
    <source>
        <dbReference type="EMBL" id="MFN2975869.1"/>
    </source>
</evidence>
<feature type="coiled-coil region" evidence="1">
    <location>
        <begin position="64"/>
        <end position="91"/>
    </location>
</feature>
<keyword evidence="4" id="KW-1185">Reference proteome</keyword>
<organism evidence="3 4">
    <name type="scientific">Terriglobus aquaticus</name>
    <dbReference type="NCBI Taxonomy" id="940139"/>
    <lineage>
        <taxon>Bacteria</taxon>
        <taxon>Pseudomonadati</taxon>
        <taxon>Acidobacteriota</taxon>
        <taxon>Terriglobia</taxon>
        <taxon>Terriglobales</taxon>
        <taxon>Acidobacteriaceae</taxon>
        <taxon>Terriglobus</taxon>
    </lineage>
</organism>